<evidence type="ECO:0000256" key="7">
    <source>
        <dbReference type="SAM" id="Phobius"/>
    </source>
</evidence>
<dbReference type="GO" id="GO:0005886">
    <property type="term" value="C:plasma membrane"/>
    <property type="evidence" value="ECO:0007669"/>
    <property type="project" value="UniProtKB-SubCell"/>
</dbReference>
<reference evidence="9 10" key="1">
    <citation type="submission" date="2017-04" db="EMBL/GenBank/DDBJ databases">
        <title>Novel microbial lineages endemic to geothermal iron-oxide mats fill important gaps in the evolutionary history of Archaea.</title>
        <authorList>
            <person name="Jay Z.J."/>
            <person name="Beam J.P."/>
            <person name="Dlakic M."/>
            <person name="Rusch D.B."/>
            <person name="Kozubal M.A."/>
            <person name="Inskeep W.P."/>
        </authorList>
    </citation>
    <scope>NUCLEOTIDE SEQUENCE [LARGE SCALE GENOMIC DNA]</scope>
    <source>
        <strain evidence="9">OSP_D</strain>
    </source>
</reference>
<feature type="transmembrane region" description="Helical" evidence="7">
    <location>
        <begin position="471"/>
        <end position="498"/>
    </location>
</feature>
<evidence type="ECO:0000313" key="9">
    <source>
        <dbReference type="EMBL" id="PSN90935.1"/>
    </source>
</evidence>
<evidence type="ECO:0000256" key="1">
    <source>
        <dbReference type="ARBA" id="ARBA00004651"/>
    </source>
</evidence>
<dbReference type="InterPro" id="IPR004869">
    <property type="entry name" value="MMPL_dom"/>
</dbReference>
<feature type="transmembrane region" description="Helical" evidence="7">
    <location>
        <begin position="699"/>
        <end position="721"/>
    </location>
</feature>
<name>A0A2R6AX19_9ARCH</name>
<keyword evidence="4 7" id="KW-0812">Transmembrane</keyword>
<evidence type="ECO:0000259" key="8">
    <source>
        <dbReference type="Pfam" id="PF03176"/>
    </source>
</evidence>
<evidence type="ECO:0000256" key="4">
    <source>
        <dbReference type="ARBA" id="ARBA00022692"/>
    </source>
</evidence>
<dbReference type="SUPFAM" id="SSF82866">
    <property type="entry name" value="Multidrug efflux transporter AcrB transmembrane domain"/>
    <property type="match status" value="2"/>
</dbReference>
<feature type="transmembrane region" description="Helical" evidence="7">
    <location>
        <begin position="369"/>
        <end position="393"/>
    </location>
</feature>
<sequence length="881" mass="96233">MDVGRRKWLVIALWIVIIVASMPAILHYSNYISYSTSSSALSHSESARAQALLGSTHPQNESLVLVITRPQDVNESWVANNTLQFQAALRDQGIQNLTISVSAFSEYADFIDSLLANKTQLLRQSYNNFSNASTAIYSFPSEFLYEWAKSGYKSVSQALSLANYTATPYEYAFARALNASLTTDAGAPPALIVQNSIKIAVYTLGLNNPYYYAALKYLNVTNYHNTLKGFSVFINRTFFPVNQKLILATLRPGDPGFNYVTHYGLLGAPSYITGGLVNANHTVYLVQIYFGVPSGYVGKGDTTPSQLATPSIRDLAQKYFGGKAQLTGDGAIAYDTQRATAGAGAVFAFTFIFLAIAVAITLRSYIAPLIALLVVSVSTLLGYVSIYITGILILHVNFIVTYTLTAVLLGVSTDYLVFLLHRYREELRRGLDASEALTKATTMSGRAILISGLTVAASLGTFGFISDLRSWGPVLFLGVMLTVTAELTLLPAITAVIGPRIFTKNTIRRSADNYRGSKFYAAARLSVAKRAIIVGVILAVALPAFYAWFTLPTSYNFNEGLPSGLQSVKALNTIEKSFGANLLYPNFVIVNLTGQVYSSNGSLTSNAINQLSSYYSRIASTPGVVKVLGPDPANTSSTLTQLAKSFVFDHGLHAYYLFYLDYSPYSPQAISVIKSLRNNHSLLVGGLTSSVIDQQEYNAVVYTELEILIVLAIAIIIGVSFRSLKYPLIALSGVFISITWTTSLLYLIVTRIFHEQLLYLIPLILYIILMSLGNDYTVFIISRVREYQQSEGFVEGILRGMSGSASIVTSLGIILAVSLGSLALAPISFLRQLGLAFIISLLLDTFIIRTFYFPSMIALLKEGSQYTERTQGFENNTTQQP</sequence>
<feature type="transmembrane region" description="Helical" evidence="7">
    <location>
        <begin position="728"/>
        <end position="753"/>
    </location>
</feature>
<dbReference type="Pfam" id="PF03176">
    <property type="entry name" value="MMPL"/>
    <property type="match status" value="2"/>
</dbReference>
<gene>
    <name evidence="9" type="ORF">B9Q03_05555</name>
</gene>
<dbReference type="EMBL" id="NEXE01000041">
    <property type="protein sequence ID" value="PSN90935.1"/>
    <property type="molecule type" value="Genomic_DNA"/>
</dbReference>
<evidence type="ECO:0000313" key="10">
    <source>
        <dbReference type="Proteomes" id="UP000240322"/>
    </source>
</evidence>
<feature type="transmembrane region" description="Helical" evidence="7">
    <location>
        <begin position="7"/>
        <end position="28"/>
    </location>
</feature>
<organism evidence="9 10">
    <name type="scientific">Candidatus Marsarchaeota G2 archaeon OSP_D</name>
    <dbReference type="NCBI Taxonomy" id="1978157"/>
    <lineage>
        <taxon>Archaea</taxon>
        <taxon>Candidatus Marsarchaeota</taxon>
        <taxon>Candidatus Marsarchaeota group 2</taxon>
    </lineage>
</organism>
<feature type="transmembrane region" description="Helical" evidence="7">
    <location>
        <begin position="531"/>
        <end position="549"/>
    </location>
</feature>
<keyword evidence="6 7" id="KW-0472">Membrane</keyword>
<protein>
    <recommendedName>
        <fullName evidence="8">Membrane transport protein MMPL domain-containing protein</fullName>
    </recommendedName>
</protein>
<keyword evidence="5 7" id="KW-1133">Transmembrane helix</keyword>
<dbReference type="PANTHER" id="PTHR33406">
    <property type="entry name" value="MEMBRANE PROTEIN MJ1562-RELATED"/>
    <property type="match status" value="1"/>
</dbReference>
<comment type="caution">
    <text evidence="9">The sequence shown here is derived from an EMBL/GenBank/DDBJ whole genome shotgun (WGS) entry which is preliminary data.</text>
</comment>
<feature type="transmembrane region" description="Helical" evidence="7">
    <location>
        <begin position="341"/>
        <end position="362"/>
    </location>
</feature>
<comment type="similarity">
    <text evidence="2">Belongs to the resistance-nodulation-cell division (RND) (TC 2.A.6) family. MmpL subfamily.</text>
</comment>
<dbReference type="AlphaFoldDB" id="A0A2R6AX19"/>
<proteinExistence type="inferred from homology"/>
<evidence type="ECO:0000256" key="2">
    <source>
        <dbReference type="ARBA" id="ARBA00010157"/>
    </source>
</evidence>
<feature type="domain" description="Membrane transport protein MMPL" evidence="8">
    <location>
        <begin position="301"/>
        <end position="503"/>
    </location>
</feature>
<dbReference type="InterPro" id="IPR050545">
    <property type="entry name" value="Mycobact_MmpL"/>
</dbReference>
<dbReference type="Gene3D" id="1.20.1640.10">
    <property type="entry name" value="Multidrug efflux transporter AcrB transmembrane domain"/>
    <property type="match status" value="2"/>
</dbReference>
<evidence type="ECO:0000256" key="6">
    <source>
        <dbReference type="ARBA" id="ARBA00023136"/>
    </source>
</evidence>
<comment type="subcellular location">
    <subcellularLocation>
        <location evidence="1">Cell membrane</location>
        <topology evidence="1">Multi-pass membrane protein</topology>
    </subcellularLocation>
</comment>
<keyword evidence="3" id="KW-1003">Cell membrane</keyword>
<feature type="transmembrane region" description="Helical" evidence="7">
    <location>
        <begin position="759"/>
        <end position="782"/>
    </location>
</feature>
<accession>A0A2R6AX19</accession>
<feature type="transmembrane region" description="Helical" evidence="7">
    <location>
        <begin position="399"/>
        <end position="420"/>
    </location>
</feature>
<feature type="domain" description="Membrane transport protein MMPL" evidence="8">
    <location>
        <begin position="562"/>
        <end position="860"/>
    </location>
</feature>
<feature type="transmembrane region" description="Helical" evidence="7">
    <location>
        <begin position="447"/>
        <end position="465"/>
    </location>
</feature>
<dbReference type="PANTHER" id="PTHR33406:SF6">
    <property type="entry name" value="MEMBRANE PROTEIN YDGH-RELATED"/>
    <property type="match status" value="1"/>
</dbReference>
<feature type="transmembrane region" description="Helical" evidence="7">
    <location>
        <begin position="803"/>
        <end position="827"/>
    </location>
</feature>
<feature type="transmembrane region" description="Helical" evidence="7">
    <location>
        <begin position="833"/>
        <end position="852"/>
    </location>
</feature>
<evidence type="ECO:0000256" key="3">
    <source>
        <dbReference type="ARBA" id="ARBA00022475"/>
    </source>
</evidence>
<dbReference type="Proteomes" id="UP000240322">
    <property type="component" value="Unassembled WGS sequence"/>
</dbReference>
<evidence type="ECO:0000256" key="5">
    <source>
        <dbReference type="ARBA" id="ARBA00022989"/>
    </source>
</evidence>